<proteinExistence type="predicted"/>
<feature type="transmembrane region" description="Helical" evidence="1">
    <location>
        <begin position="52"/>
        <end position="76"/>
    </location>
</feature>
<comment type="caution">
    <text evidence="2">The sequence shown here is derived from an EMBL/GenBank/DDBJ whole genome shotgun (WGS) entry which is preliminary data.</text>
</comment>
<evidence type="ECO:0000313" key="3">
    <source>
        <dbReference type="Proteomes" id="UP000003163"/>
    </source>
</evidence>
<keyword evidence="3" id="KW-1185">Reference proteome</keyword>
<name>J8ZNJ7_EDHAE</name>
<dbReference type="EMBL" id="AFBI03000006">
    <property type="protein sequence ID" value="EJW01258.1"/>
    <property type="molecule type" value="Genomic_DNA"/>
</dbReference>
<keyword evidence="1" id="KW-0472">Membrane</keyword>
<evidence type="ECO:0000256" key="1">
    <source>
        <dbReference type="SAM" id="Phobius"/>
    </source>
</evidence>
<organism evidence="2 3">
    <name type="scientific">Edhazardia aedis (strain USNM 41457)</name>
    <name type="common">Microsporidian parasite</name>
    <dbReference type="NCBI Taxonomy" id="1003232"/>
    <lineage>
        <taxon>Eukaryota</taxon>
        <taxon>Fungi</taxon>
        <taxon>Fungi incertae sedis</taxon>
        <taxon>Microsporidia</taxon>
        <taxon>Edhazardia</taxon>
    </lineage>
</organism>
<keyword evidence="1" id="KW-0812">Transmembrane</keyword>
<protein>
    <submittedName>
        <fullName evidence="2">Uncharacterized protein</fullName>
    </submittedName>
</protein>
<reference evidence="3" key="2">
    <citation type="submission" date="2015-07" db="EMBL/GenBank/DDBJ databases">
        <title>Contrasting host-pathogen interactions and genome evolution in two generalist and specialist microsporidian pathogens of mosquitoes.</title>
        <authorList>
            <consortium name="The Broad Institute Genomics Platform"/>
            <consortium name="The Broad Institute Genome Sequencing Center for Infectious Disease"/>
            <person name="Cuomo C.A."/>
            <person name="Sanscrainte N.D."/>
            <person name="Goldberg J.M."/>
            <person name="Heiman D."/>
            <person name="Young S."/>
            <person name="Zeng Q."/>
            <person name="Becnel J.J."/>
            <person name="Birren B.W."/>
        </authorList>
    </citation>
    <scope>NUCLEOTIDE SEQUENCE [LARGE SCALE GENOMIC DNA]</scope>
    <source>
        <strain evidence="3">USNM 41457</strain>
    </source>
</reference>
<accession>J8ZNJ7</accession>
<dbReference type="VEuPathDB" id="MicrosporidiaDB:EDEG_00531"/>
<dbReference type="Proteomes" id="UP000003163">
    <property type="component" value="Unassembled WGS sequence"/>
</dbReference>
<feature type="transmembrane region" description="Helical" evidence="1">
    <location>
        <begin position="20"/>
        <end position="45"/>
    </location>
</feature>
<evidence type="ECO:0000313" key="2">
    <source>
        <dbReference type="EMBL" id="EJW01258.1"/>
    </source>
</evidence>
<reference evidence="2 3" key="1">
    <citation type="submission" date="2011-08" db="EMBL/GenBank/DDBJ databases">
        <authorList>
            <person name="Liu Z.J."/>
            <person name="Shi F.L."/>
            <person name="Lu J.Q."/>
            <person name="Li M."/>
            <person name="Wang Z.L."/>
        </authorList>
    </citation>
    <scope>NUCLEOTIDE SEQUENCE [LARGE SCALE GENOMIC DNA]</scope>
    <source>
        <strain evidence="2 3">USNM 41457</strain>
    </source>
</reference>
<sequence length="123" mass="14807">MMVFQLSNKYKIHTKTNICLQFFFIFIVFLLIQFFICLIDFYSYIRIILADLIYFTMNSLIIFFSLRISFIFEKIVCKNVFFFNFSTFSYVNGNLFLSYSFFILFFCLNAFSNLIKPASNFNI</sequence>
<dbReference type="InParanoid" id="J8ZNJ7"/>
<feature type="transmembrane region" description="Helical" evidence="1">
    <location>
        <begin position="96"/>
        <end position="115"/>
    </location>
</feature>
<gene>
    <name evidence="2" type="ORF">EDEG_00531</name>
</gene>
<keyword evidence="1" id="KW-1133">Transmembrane helix</keyword>
<dbReference type="AlphaFoldDB" id="J8ZNJ7"/>
<dbReference type="HOGENOM" id="CLU_2015241_0_0_1"/>